<dbReference type="InterPro" id="IPR000488">
    <property type="entry name" value="Death_dom"/>
</dbReference>
<feature type="domain" description="Death" evidence="2">
    <location>
        <begin position="28"/>
        <end position="105"/>
    </location>
</feature>
<reference evidence="4" key="1">
    <citation type="journal article" date="2017" name="bioRxiv">
        <title>Comparative analysis of the genomes of Stylophora pistillata and Acropora digitifera provides evidence for extensive differences between species of corals.</title>
        <authorList>
            <person name="Voolstra C.R."/>
            <person name="Li Y."/>
            <person name="Liew Y.J."/>
            <person name="Baumgarten S."/>
            <person name="Zoccola D."/>
            <person name="Flot J.-F."/>
            <person name="Tambutte S."/>
            <person name="Allemand D."/>
            <person name="Aranda M."/>
        </authorList>
    </citation>
    <scope>NUCLEOTIDE SEQUENCE [LARGE SCALE GENOMIC DNA]</scope>
</reference>
<dbReference type="STRING" id="50429.A0A2B4RNY5"/>
<dbReference type="GO" id="GO:0007165">
    <property type="term" value="P:signal transduction"/>
    <property type="evidence" value="ECO:0007669"/>
    <property type="project" value="InterPro"/>
</dbReference>
<dbReference type="PROSITE" id="PS50017">
    <property type="entry name" value="DEATH_DOMAIN"/>
    <property type="match status" value="1"/>
</dbReference>
<keyword evidence="3" id="KW-0808">Transferase</keyword>
<dbReference type="EMBL" id="LSMT01000439">
    <property type="protein sequence ID" value="PFX17952.1"/>
    <property type="molecule type" value="Genomic_DNA"/>
</dbReference>
<name>A0A2B4RNY5_STYPI</name>
<dbReference type="GO" id="GO:0016301">
    <property type="term" value="F:kinase activity"/>
    <property type="evidence" value="ECO:0007669"/>
    <property type="project" value="UniProtKB-KW"/>
</dbReference>
<proteinExistence type="predicted"/>
<dbReference type="PANTHER" id="PTHR15077:SF9">
    <property type="entry name" value="C-TERMINAL OF ROC (COR) DOMAIN-CONTAINING PROTEIN"/>
    <property type="match status" value="1"/>
</dbReference>
<dbReference type="SMART" id="SM00005">
    <property type="entry name" value="DEATH"/>
    <property type="match status" value="1"/>
</dbReference>
<dbReference type="AlphaFoldDB" id="A0A2B4RNY5"/>
<dbReference type="InterPro" id="IPR016729">
    <property type="entry name" value="FADD"/>
</dbReference>
<gene>
    <name evidence="3" type="primary">Ripk1</name>
    <name evidence="3" type="ORF">AWC38_SpisGene17694</name>
</gene>
<evidence type="ECO:0000259" key="2">
    <source>
        <dbReference type="PROSITE" id="PS50017"/>
    </source>
</evidence>
<evidence type="ECO:0000313" key="3">
    <source>
        <dbReference type="EMBL" id="PFX17952.1"/>
    </source>
</evidence>
<sequence>MAQIPGNSFVSLDPLHPLTEAHVYKCCLHEDIGGRWKELARNLGFKRVEVDAIQSENSTESERCIHLLVRWMEREGQKGATVGKLAEALTKTRLTNLAERLIGPSNGRRTILIEITGTLKLGDGNEVMLGIDCCGKTIYFMWPESEEREFKTSPEELKKCVDASSQIVAEMGTSAKEKIYDFSDKEPRTLQELYTGVNGITREACKCDELVRVKFYDFTYHSLRAVHNDLIARVAELQSEEKKMTETEKIKLKCLVSYRNGREREIVQLEKLWKRLFSPSRIPRIKKKRQDKESCVLTSYKTDNDRNQDKEYEDEKK</sequence>
<accession>A0A2B4RNY5</accession>
<feature type="compositionally biased region" description="Basic and acidic residues" evidence="1">
    <location>
        <begin position="302"/>
        <end position="317"/>
    </location>
</feature>
<comment type="caution">
    <text evidence="3">The sequence shown here is derived from an EMBL/GenBank/DDBJ whole genome shotgun (WGS) entry which is preliminary data.</text>
</comment>
<keyword evidence="3" id="KW-0418">Kinase</keyword>
<protein>
    <submittedName>
        <fullName evidence="3">Receptor-interacting serine/threonine-protein kinase 1</fullName>
    </submittedName>
</protein>
<dbReference type="InterPro" id="IPR011029">
    <property type="entry name" value="DEATH-like_dom_sf"/>
</dbReference>
<keyword evidence="3" id="KW-0675">Receptor</keyword>
<dbReference type="Proteomes" id="UP000225706">
    <property type="component" value="Unassembled WGS sequence"/>
</dbReference>
<dbReference type="Pfam" id="PF00531">
    <property type="entry name" value="Death"/>
    <property type="match status" value="1"/>
</dbReference>
<feature type="region of interest" description="Disordered" evidence="1">
    <location>
        <begin position="287"/>
        <end position="317"/>
    </location>
</feature>
<organism evidence="3 4">
    <name type="scientific">Stylophora pistillata</name>
    <name type="common">Smooth cauliflower coral</name>
    <dbReference type="NCBI Taxonomy" id="50429"/>
    <lineage>
        <taxon>Eukaryota</taxon>
        <taxon>Metazoa</taxon>
        <taxon>Cnidaria</taxon>
        <taxon>Anthozoa</taxon>
        <taxon>Hexacorallia</taxon>
        <taxon>Scleractinia</taxon>
        <taxon>Astrocoeniina</taxon>
        <taxon>Pocilloporidae</taxon>
        <taxon>Stylophora</taxon>
    </lineage>
</organism>
<dbReference type="PANTHER" id="PTHR15077">
    <property type="entry name" value="FAS-ASSOCIATING DEATH DOMAIN-CONTAINING PROTEIN FADD"/>
    <property type="match status" value="1"/>
</dbReference>
<evidence type="ECO:0000313" key="4">
    <source>
        <dbReference type="Proteomes" id="UP000225706"/>
    </source>
</evidence>
<evidence type="ECO:0000256" key="1">
    <source>
        <dbReference type="SAM" id="MobiDB-lite"/>
    </source>
</evidence>
<dbReference type="CDD" id="cd01670">
    <property type="entry name" value="Death"/>
    <property type="match status" value="1"/>
</dbReference>
<dbReference type="Gene3D" id="1.10.533.10">
    <property type="entry name" value="Death Domain, Fas"/>
    <property type="match status" value="1"/>
</dbReference>
<keyword evidence="4" id="KW-1185">Reference proteome</keyword>
<dbReference type="OrthoDB" id="5988819at2759"/>
<dbReference type="SUPFAM" id="SSF47986">
    <property type="entry name" value="DEATH domain"/>
    <property type="match status" value="1"/>
</dbReference>